<dbReference type="Proteomes" id="UP000321367">
    <property type="component" value="Unassembled WGS sequence"/>
</dbReference>
<gene>
    <name evidence="2" type="ORF">ES724_15135</name>
</gene>
<organism evidence="2 3">
    <name type="scientific">Gillisia hiemivivida</name>
    <dbReference type="NCBI Taxonomy" id="291190"/>
    <lineage>
        <taxon>Bacteria</taxon>
        <taxon>Pseudomonadati</taxon>
        <taxon>Bacteroidota</taxon>
        <taxon>Flavobacteriia</taxon>
        <taxon>Flavobacteriales</taxon>
        <taxon>Flavobacteriaceae</taxon>
        <taxon>Gillisia</taxon>
    </lineage>
</organism>
<protein>
    <submittedName>
        <fullName evidence="2">Uncharacterized protein</fullName>
    </submittedName>
</protein>
<comment type="caution">
    <text evidence="2">The sequence shown here is derived from an EMBL/GenBank/DDBJ whole genome shotgun (WGS) entry which is preliminary data.</text>
</comment>
<feature type="transmembrane region" description="Helical" evidence="1">
    <location>
        <begin position="94"/>
        <end position="115"/>
    </location>
</feature>
<feature type="transmembrane region" description="Helical" evidence="1">
    <location>
        <begin position="157"/>
        <end position="176"/>
    </location>
</feature>
<dbReference type="RefSeq" id="WP_146934503.1">
    <property type="nucleotide sequence ID" value="NZ_CBCSHZ010000030.1"/>
</dbReference>
<dbReference type="AlphaFoldDB" id="A0A5C6ZN43"/>
<reference evidence="2 3" key="1">
    <citation type="submission" date="2019-08" db="EMBL/GenBank/DDBJ databases">
        <title>Genome sequence of Gillisia hiemivivida IC154 (type strain).</title>
        <authorList>
            <person name="Bowman J.P."/>
        </authorList>
    </citation>
    <scope>NUCLEOTIDE SEQUENCE [LARGE SCALE GENOMIC DNA]</scope>
    <source>
        <strain evidence="2 3">IC154</strain>
    </source>
</reference>
<keyword evidence="1" id="KW-1133">Transmembrane helix</keyword>
<proteinExistence type="predicted"/>
<name>A0A5C6ZN43_9FLAO</name>
<dbReference type="OrthoDB" id="6400838at2"/>
<keyword evidence="1" id="KW-0812">Transmembrane</keyword>
<sequence length="196" mass="23101">MNFIPFENIELKSSLERDEIINVIKNNIKENTKVGISTSRDSILDFEGYVKDYKFKLKRILRFGYNAFIPIISGEVYGKKNNSIIKLKLKFHKLVSLFLIIITLFIGLLILIPLFESSNTKIKLDKLDKITQESFEKGFISKEKYESLTFKEEKENWNNYVFLITPYILCLIIFNYESRIAKDKFKTMLRINDNIS</sequence>
<keyword evidence="3" id="KW-1185">Reference proteome</keyword>
<evidence type="ECO:0000313" key="2">
    <source>
        <dbReference type="EMBL" id="TXD92017.1"/>
    </source>
</evidence>
<evidence type="ECO:0000256" key="1">
    <source>
        <dbReference type="SAM" id="Phobius"/>
    </source>
</evidence>
<keyword evidence="1" id="KW-0472">Membrane</keyword>
<evidence type="ECO:0000313" key="3">
    <source>
        <dbReference type="Proteomes" id="UP000321367"/>
    </source>
</evidence>
<dbReference type="EMBL" id="VORY01000028">
    <property type="protein sequence ID" value="TXD92017.1"/>
    <property type="molecule type" value="Genomic_DNA"/>
</dbReference>
<accession>A0A5C6ZN43</accession>